<comment type="caution">
    <text evidence="1">The sequence shown here is derived from an EMBL/GenBank/DDBJ whole genome shotgun (WGS) entry which is preliminary data.</text>
</comment>
<dbReference type="AlphaFoldDB" id="A0AB34X0X1"/>
<accession>A0AB34X0X1</accession>
<proteinExistence type="predicted"/>
<dbReference type="Proteomes" id="UP000070572">
    <property type="component" value="Unassembled WGS sequence"/>
</dbReference>
<protein>
    <submittedName>
        <fullName evidence="1">Uncharacterized protein</fullName>
    </submittedName>
</protein>
<organism evidence="1 2">
    <name type="scientific">Varibaculum cambriense</name>
    <dbReference type="NCBI Taxonomy" id="184870"/>
    <lineage>
        <taxon>Bacteria</taxon>
        <taxon>Bacillati</taxon>
        <taxon>Actinomycetota</taxon>
        <taxon>Actinomycetes</taxon>
        <taxon>Actinomycetales</taxon>
        <taxon>Actinomycetaceae</taxon>
        <taxon>Varibaculum</taxon>
    </lineage>
</organism>
<reference evidence="1 2" key="1">
    <citation type="submission" date="2016-01" db="EMBL/GenBank/DDBJ databases">
        <authorList>
            <person name="Mitreva M."/>
            <person name="Pepin K.H."/>
            <person name="Mihindukulasuriya K.A."/>
            <person name="Fulton R."/>
            <person name="Fronick C."/>
            <person name="O'Laughlin M."/>
            <person name="Miner T."/>
            <person name="Herter B."/>
            <person name="Rosa B.A."/>
            <person name="Cordes M."/>
            <person name="Tomlinson C."/>
            <person name="Wollam A."/>
            <person name="Palsikar V.B."/>
            <person name="Mardis E.R."/>
            <person name="Wilson R.K."/>
        </authorList>
    </citation>
    <scope>NUCLEOTIDE SEQUENCE [LARGE SCALE GENOMIC DNA]</scope>
    <source>
        <strain evidence="1 2">DNF00696</strain>
    </source>
</reference>
<gene>
    <name evidence="1" type="ORF">HMPREF1862_00420</name>
</gene>
<dbReference type="EMBL" id="LSDN01000006">
    <property type="protein sequence ID" value="KXB81671.1"/>
    <property type="molecule type" value="Genomic_DNA"/>
</dbReference>
<sequence>MNAGDNFFLPPKNSEKDRRHFPNSYALSLSGFLFCCHVSDAGS</sequence>
<evidence type="ECO:0000313" key="1">
    <source>
        <dbReference type="EMBL" id="KXB81671.1"/>
    </source>
</evidence>
<name>A0AB34X0X1_9ACTO</name>
<evidence type="ECO:0000313" key="2">
    <source>
        <dbReference type="Proteomes" id="UP000070572"/>
    </source>
</evidence>